<keyword evidence="6" id="KW-1185">Reference proteome</keyword>
<dbReference type="InterPro" id="IPR036388">
    <property type="entry name" value="WH-like_DNA-bd_sf"/>
</dbReference>
<dbReference type="PANTHER" id="PTHR47691">
    <property type="entry name" value="REGULATOR-RELATED"/>
    <property type="match status" value="1"/>
</dbReference>
<dbReference type="SUPFAM" id="SSF46894">
    <property type="entry name" value="C-terminal effector domain of the bipartite response regulators"/>
    <property type="match status" value="1"/>
</dbReference>
<protein>
    <submittedName>
        <fullName evidence="5">BTAD domain-containing putative transcriptional regulator</fullName>
    </submittedName>
</protein>
<dbReference type="InterPro" id="IPR005158">
    <property type="entry name" value="BTAD"/>
</dbReference>
<comment type="similarity">
    <text evidence="1">Belongs to the AfsR/DnrI/RedD regulatory family.</text>
</comment>
<dbReference type="SMART" id="SM00862">
    <property type="entry name" value="Trans_reg_C"/>
    <property type="match status" value="1"/>
</dbReference>
<reference evidence="5 6" key="1">
    <citation type="journal article" date="2019" name="Int. J. Syst. Evol. Microbiol.">
        <title>The Global Catalogue of Microorganisms (GCM) 10K type strain sequencing project: providing services to taxonomists for standard genome sequencing and annotation.</title>
        <authorList>
            <consortium name="The Broad Institute Genomics Platform"/>
            <consortium name="The Broad Institute Genome Sequencing Center for Infectious Disease"/>
            <person name="Wu L."/>
            <person name="Ma J."/>
        </authorList>
    </citation>
    <scope>NUCLEOTIDE SEQUENCE [LARGE SCALE GENOMIC DNA]</scope>
    <source>
        <strain evidence="5 6">JCM 15933</strain>
    </source>
</reference>
<feature type="domain" description="OmpR/PhoB-type" evidence="3">
    <location>
        <begin position="17"/>
        <end position="91"/>
    </location>
</feature>
<dbReference type="Gene3D" id="1.25.40.10">
    <property type="entry name" value="Tetratricopeptide repeat domain"/>
    <property type="match status" value="2"/>
</dbReference>
<proteinExistence type="inferred from homology"/>
<dbReference type="SUPFAM" id="SSF52540">
    <property type="entry name" value="P-loop containing nucleoside triphosphate hydrolases"/>
    <property type="match status" value="1"/>
</dbReference>
<dbReference type="InterPro" id="IPR016032">
    <property type="entry name" value="Sig_transdc_resp-reg_C-effctor"/>
</dbReference>
<dbReference type="SUPFAM" id="SSF48452">
    <property type="entry name" value="TPR-like"/>
    <property type="match status" value="2"/>
</dbReference>
<dbReference type="Gene3D" id="1.10.10.10">
    <property type="entry name" value="Winged helix-like DNA-binding domain superfamily/Winged helix DNA-binding domain"/>
    <property type="match status" value="1"/>
</dbReference>
<gene>
    <name evidence="5" type="ORF">GCM10009827_032010</name>
</gene>
<dbReference type="RefSeq" id="WP_344502682.1">
    <property type="nucleotide sequence ID" value="NZ_BAAAQD010000005.1"/>
</dbReference>
<evidence type="ECO:0000313" key="6">
    <source>
        <dbReference type="Proteomes" id="UP001501470"/>
    </source>
</evidence>
<accession>A0ABN2AAG0</accession>
<dbReference type="PANTHER" id="PTHR47691:SF3">
    <property type="entry name" value="HTH-TYPE TRANSCRIPTIONAL REGULATOR RV0890C-RELATED"/>
    <property type="match status" value="1"/>
</dbReference>
<dbReference type="InterPro" id="IPR027417">
    <property type="entry name" value="P-loop_NTPase"/>
</dbReference>
<evidence type="ECO:0000313" key="5">
    <source>
        <dbReference type="EMBL" id="GAA1514835.1"/>
    </source>
</evidence>
<evidence type="ECO:0000256" key="1">
    <source>
        <dbReference type="ARBA" id="ARBA00005820"/>
    </source>
</evidence>
<organism evidence="5 6">
    <name type="scientific">Dactylosporangium maewongense</name>
    <dbReference type="NCBI Taxonomy" id="634393"/>
    <lineage>
        <taxon>Bacteria</taxon>
        <taxon>Bacillati</taxon>
        <taxon>Actinomycetota</taxon>
        <taxon>Actinomycetes</taxon>
        <taxon>Micromonosporales</taxon>
        <taxon>Micromonosporaceae</taxon>
        <taxon>Dactylosporangium</taxon>
    </lineage>
</organism>
<dbReference type="SMART" id="SM01043">
    <property type="entry name" value="BTAD"/>
    <property type="match status" value="1"/>
</dbReference>
<dbReference type="InterPro" id="IPR001867">
    <property type="entry name" value="OmpR/PhoB-type_DNA-bd"/>
</dbReference>
<evidence type="ECO:0000259" key="3">
    <source>
        <dbReference type="SMART" id="SM00862"/>
    </source>
</evidence>
<feature type="domain" description="Bacterial transcriptional activator" evidence="4">
    <location>
        <begin position="98"/>
        <end position="237"/>
    </location>
</feature>
<dbReference type="Proteomes" id="UP001501470">
    <property type="component" value="Unassembled WGS sequence"/>
</dbReference>
<sequence>MSLRIGVLGPLEVTVDGRPVDIAGGRQRAVLAALVLSRPAVLGVDRLGALVVPGATGPDARNAAQTYVARLRRSLGAAAGHLRTRPPGYVLHVPSGSVDAEEFVALTAPRPGEPAVDALVRLDTALGLWRGAAYAEFPDLARAEAARLTQLRRDAEETRVELLAGLGRTAEAVAAASALVAADPGRDRAVRALASALAAAGRTAEALDAVRAHRDWLRDETGLDPSAAVLALQRRLLSDRASTVPTPGTPTRRTAGLIGRDADLGAVAALVEAGAGGIVTLVGSGGVGKTSLARACGPAWWVDLAAVGDPAAVAPAVAAAAGLVVEGRLADALAAWARGAEGLLVVDNCEHLVDAVHDVLVGLSLEDCPALRVLTTSRERIGLPGERVYVVDPLTAPDAVRLFTARASAADPGFAALTDPGFAARVGALCEALDRLPLAIELAAARAGTLTVDDLSRRLDARLVLLDAGPRGRPARHQTLRAVVDWSWRLLGEQERIAFARLHVFAAGIDLDAAEAVIGYGSLPAGSVAHVVAMLAERSLLTRPGSAGVGRYRMLASLRVYAAELLDPAADRELRLRHATHFAGLLEAAERGLSGPDEAAWVAVVEGALDDARQAWRWSRTHAPALAARIAGAVAFVGFWHLRADLLAWSTLTLPLRAARQAPGVLTGAAYAAWLDGDFTTAARIAREALDAGHAGAADLLGDIALIQGDLDGASTQYERAVAALPAGGAAQAIAAANLALPLAYRQDPAALPAAEAGLAAARATGNPSATAFALFALAEAHGDGNPAAAIAALDESLRLATAVGGRFVMGVARTAMVALRGRHGPPEPALALFAGAIRHWRTTGGRPMLIIALRNLVVLFARTGRDVPAVELAGALDVPSGVYGAEASRLAQALAAVRLRLPADTADEAWQRGRLRTADEAAAEALRHLPA</sequence>
<dbReference type="InterPro" id="IPR058852">
    <property type="entry name" value="HTH_77"/>
</dbReference>
<dbReference type="EMBL" id="BAAAQD010000005">
    <property type="protein sequence ID" value="GAA1514835.1"/>
    <property type="molecule type" value="Genomic_DNA"/>
</dbReference>
<evidence type="ECO:0000256" key="2">
    <source>
        <dbReference type="ARBA" id="ARBA00023125"/>
    </source>
</evidence>
<dbReference type="InterPro" id="IPR011990">
    <property type="entry name" value="TPR-like_helical_dom_sf"/>
</dbReference>
<comment type="caution">
    <text evidence="5">The sequence shown here is derived from an EMBL/GenBank/DDBJ whole genome shotgun (WGS) entry which is preliminary data.</text>
</comment>
<dbReference type="Pfam" id="PF03704">
    <property type="entry name" value="BTAD"/>
    <property type="match status" value="1"/>
</dbReference>
<name>A0ABN2AAG0_9ACTN</name>
<keyword evidence="2" id="KW-0238">DNA-binding</keyword>
<evidence type="ECO:0000259" key="4">
    <source>
        <dbReference type="SMART" id="SM01043"/>
    </source>
</evidence>
<dbReference type="Pfam" id="PF25872">
    <property type="entry name" value="HTH_77"/>
    <property type="match status" value="1"/>
</dbReference>